<accession>X1N0V3</accession>
<dbReference type="AlphaFoldDB" id="X1N0V3"/>
<proteinExistence type="predicted"/>
<dbReference type="Gene3D" id="6.10.30.10">
    <property type="match status" value="1"/>
</dbReference>
<feature type="domain" description="ChsH2 rubredoxin-like zinc ribbon" evidence="1">
    <location>
        <begin position="44"/>
        <end position="68"/>
    </location>
</feature>
<dbReference type="InterPro" id="IPR012340">
    <property type="entry name" value="NA-bd_OB-fold"/>
</dbReference>
<evidence type="ECO:0000313" key="2">
    <source>
        <dbReference type="EMBL" id="GAI37203.1"/>
    </source>
</evidence>
<gene>
    <name evidence="2" type="ORF">S06H3_38511</name>
</gene>
<evidence type="ECO:0000259" key="1">
    <source>
        <dbReference type="Pfam" id="PF12172"/>
    </source>
</evidence>
<dbReference type="EMBL" id="BARV01023478">
    <property type="protein sequence ID" value="GAI37203.1"/>
    <property type="molecule type" value="Genomic_DNA"/>
</dbReference>
<sequence>MAVRSEELGDSGTLMYPSRIKLQYTWHVGKVGSRFYREIKDNCKIWGTKCPQCERVYLPPRDTCPRCFCDIDEWVEVG</sequence>
<comment type="caution">
    <text evidence="2">The sequence shown here is derived from an EMBL/GenBank/DDBJ whole genome shotgun (WGS) entry which is preliminary data.</text>
</comment>
<reference evidence="2" key="1">
    <citation type="journal article" date="2014" name="Front. Microbiol.">
        <title>High frequency of phylogenetically diverse reductive dehalogenase-homologous genes in deep subseafloor sedimentary metagenomes.</title>
        <authorList>
            <person name="Kawai M."/>
            <person name="Futagami T."/>
            <person name="Toyoda A."/>
            <person name="Takaki Y."/>
            <person name="Nishi S."/>
            <person name="Hori S."/>
            <person name="Arai W."/>
            <person name="Tsubouchi T."/>
            <person name="Morono Y."/>
            <person name="Uchiyama I."/>
            <person name="Ito T."/>
            <person name="Fujiyama A."/>
            <person name="Inagaki F."/>
            <person name="Takami H."/>
        </authorList>
    </citation>
    <scope>NUCLEOTIDE SEQUENCE</scope>
    <source>
        <strain evidence="2">Expedition CK06-06</strain>
    </source>
</reference>
<organism evidence="2">
    <name type="scientific">marine sediment metagenome</name>
    <dbReference type="NCBI Taxonomy" id="412755"/>
    <lineage>
        <taxon>unclassified sequences</taxon>
        <taxon>metagenomes</taxon>
        <taxon>ecological metagenomes</taxon>
    </lineage>
</organism>
<feature type="non-terminal residue" evidence="2">
    <location>
        <position position="78"/>
    </location>
</feature>
<dbReference type="InterPro" id="IPR022002">
    <property type="entry name" value="ChsH2_Znr"/>
</dbReference>
<dbReference type="SUPFAM" id="SSF50249">
    <property type="entry name" value="Nucleic acid-binding proteins"/>
    <property type="match status" value="1"/>
</dbReference>
<dbReference type="Pfam" id="PF12172">
    <property type="entry name" value="zf-ChsH2"/>
    <property type="match status" value="1"/>
</dbReference>
<name>X1N0V3_9ZZZZ</name>
<protein>
    <recommendedName>
        <fullName evidence="1">ChsH2 rubredoxin-like zinc ribbon domain-containing protein</fullName>
    </recommendedName>
</protein>